<dbReference type="PATRIC" id="fig|87541.4.peg.1665"/>
<proteinExistence type="predicted"/>
<dbReference type="Proteomes" id="UP000070422">
    <property type="component" value="Unassembled WGS sequence"/>
</dbReference>
<name>A0A133XR35_9LACT</name>
<gene>
    <name evidence="2" type="ORF">HMPREF3187_01687</name>
</gene>
<organism evidence="2 3">
    <name type="scientific">Aerococcus christensenii</name>
    <dbReference type="NCBI Taxonomy" id="87541"/>
    <lineage>
        <taxon>Bacteria</taxon>
        <taxon>Bacillati</taxon>
        <taxon>Bacillota</taxon>
        <taxon>Bacilli</taxon>
        <taxon>Lactobacillales</taxon>
        <taxon>Aerococcaceae</taxon>
        <taxon>Aerococcus</taxon>
    </lineage>
</organism>
<sequence length="101" mass="11712">MNEPLTINVAGLNYKVVVTEYFKASDDDRNLWGYCDYGDLTIYIRESLSEERKQQTLVHELTHAVFSEAGFTDQDEETVTRLSSVLYQVLKQNPHIFTFQS</sequence>
<dbReference type="OrthoDB" id="2140771at2"/>
<dbReference type="Pfam" id="PF06114">
    <property type="entry name" value="Peptidase_M78"/>
    <property type="match status" value="1"/>
</dbReference>
<comment type="caution">
    <text evidence="2">The sequence shown here is derived from an EMBL/GenBank/DDBJ whole genome shotgun (WGS) entry which is preliminary data.</text>
</comment>
<feature type="domain" description="IrrE N-terminal-like" evidence="1">
    <location>
        <begin position="39"/>
        <end position="71"/>
    </location>
</feature>
<evidence type="ECO:0000313" key="2">
    <source>
        <dbReference type="EMBL" id="KXB33417.1"/>
    </source>
</evidence>
<evidence type="ECO:0000259" key="1">
    <source>
        <dbReference type="Pfam" id="PF06114"/>
    </source>
</evidence>
<dbReference type="InterPro" id="IPR010359">
    <property type="entry name" value="IrrE_HExxH"/>
</dbReference>
<dbReference type="RefSeq" id="WP_060937328.1">
    <property type="nucleotide sequence ID" value="NZ_JASOZP010000009.1"/>
</dbReference>
<dbReference type="EMBL" id="LSCQ01000099">
    <property type="protein sequence ID" value="KXB33417.1"/>
    <property type="molecule type" value="Genomic_DNA"/>
</dbReference>
<dbReference type="AlphaFoldDB" id="A0A133XR35"/>
<dbReference type="Gene3D" id="1.10.10.2910">
    <property type="match status" value="1"/>
</dbReference>
<reference evidence="2 3" key="1">
    <citation type="submission" date="2016-01" db="EMBL/GenBank/DDBJ databases">
        <authorList>
            <person name="Oliw E.H."/>
        </authorList>
    </citation>
    <scope>NUCLEOTIDE SEQUENCE [LARGE SCALE GENOMIC DNA]</scope>
    <source>
        <strain evidence="2 3">KA00635</strain>
    </source>
</reference>
<accession>A0A133XR35</accession>
<evidence type="ECO:0000313" key="3">
    <source>
        <dbReference type="Proteomes" id="UP000070422"/>
    </source>
</evidence>
<protein>
    <recommendedName>
        <fullName evidence="1">IrrE N-terminal-like domain-containing protein</fullName>
    </recommendedName>
</protein>